<organism evidence="1 2">
    <name type="scientific">Clydaea vesicula</name>
    <dbReference type="NCBI Taxonomy" id="447962"/>
    <lineage>
        <taxon>Eukaryota</taxon>
        <taxon>Fungi</taxon>
        <taxon>Fungi incertae sedis</taxon>
        <taxon>Chytridiomycota</taxon>
        <taxon>Chytridiomycota incertae sedis</taxon>
        <taxon>Chytridiomycetes</taxon>
        <taxon>Lobulomycetales</taxon>
        <taxon>Lobulomycetaceae</taxon>
        <taxon>Clydaea</taxon>
    </lineage>
</organism>
<evidence type="ECO:0000313" key="1">
    <source>
        <dbReference type="EMBL" id="KAJ3203627.1"/>
    </source>
</evidence>
<sequence>MIQFVRVWYGYLSGDLVPSSVDDSIGDSNVGESPSDLLHSISIGLIVLIIGSDCTDVGDPGYIPLNSA</sequence>
<keyword evidence="2" id="KW-1185">Reference proteome</keyword>
<protein>
    <submittedName>
        <fullName evidence="1">Uncharacterized protein</fullName>
    </submittedName>
</protein>
<comment type="caution">
    <text evidence="1">The sequence shown here is derived from an EMBL/GenBank/DDBJ whole genome shotgun (WGS) entry which is preliminary data.</text>
</comment>
<dbReference type="Proteomes" id="UP001211065">
    <property type="component" value="Unassembled WGS sequence"/>
</dbReference>
<proteinExistence type="predicted"/>
<accession>A0AAD5XVZ6</accession>
<evidence type="ECO:0000313" key="2">
    <source>
        <dbReference type="Proteomes" id="UP001211065"/>
    </source>
</evidence>
<name>A0AAD5XVZ6_9FUNG</name>
<dbReference type="EMBL" id="JADGJW010001402">
    <property type="protein sequence ID" value="KAJ3203627.1"/>
    <property type="molecule type" value="Genomic_DNA"/>
</dbReference>
<gene>
    <name evidence="1" type="ORF">HK099_001450</name>
</gene>
<reference evidence="1" key="1">
    <citation type="submission" date="2020-05" db="EMBL/GenBank/DDBJ databases">
        <title>Phylogenomic resolution of chytrid fungi.</title>
        <authorList>
            <person name="Stajich J.E."/>
            <person name="Amses K."/>
            <person name="Simmons R."/>
            <person name="Seto K."/>
            <person name="Myers J."/>
            <person name="Bonds A."/>
            <person name="Quandt C.A."/>
            <person name="Barry K."/>
            <person name="Liu P."/>
            <person name="Grigoriev I."/>
            <person name="Longcore J.E."/>
            <person name="James T.Y."/>
        </authorList>
    </citation>
    <scope>NUCLEOTIDE SEQUENCE</scope>
    <source>
        <strain evidence="1">JEL0476</strain>
    </source>
</reference>
<dbReference type="AlphaFoldDB" id="A0AAD5XVZ6"/>